<feature type="compositionally biased region" description="Low complexity" evidence="1">
    <location>
        <begin position="1"/>
        <end position="38"/>
    </location>
</feature>
<evidence type="ECO:0000313" key="3">
    <source>
        <dbReference type="EMBL" id="KAF9548430.1"/>
    </source>
</evidence>
<keyword evidence="2" id="KW-0472">Membrane</keyword>
<feature type="region of interest" description="Disordered" evidence="1">
    <location>
        <begin position="438"/>
        <end position="458"/>
    </location>
</feature>
<proteinExistence type="predicted"/>
<feature type="compositionally biased region" description="Acidic residues" evidence="1">
    <location>
        <begin position="145"/>
        <end position="156"/>
    </location>
</feature>
<feature type="region of interest" description="Disordered" evidence="1">
    <location>
        <begin position="485"/>
        <end position="504"/>
    </location>
</feature>
<feature type="region of interest" description="Disordered" evidence="1">
    <location>
        <begin position="535"/>
        <end position="557"/>
    </location>
</feature>
<evidence type="ECO:0000256" key="2">
    <source>
        <dbReference type="SAM" id="Phobius"/>
    </source>
</evidence>
<gene>
    <name evidence="3" type="ORF">EC957_006646</name>
</gene>
<feature type="compositionally biased region" description="Low complexity" evidence="1">
    <location>
        <begin position="710"/>
        <end position="720"/>
    </location>
</feature>
<protein>
    <submittedName>
        <fullName evidence="3">Uncharacterized protein</fullName>
    </submittedName>
</protein>
<keyword evidence="2" id="KW-0812">Transmembrane</keyword>
<feature type="region of interest" description="Disordered" evidence="1">
    <location>
        <begin position="655"/>
        <end position="785"/>
    </location>
</feature>
<dbReference type="Proteomes" id="UP000723463">
    <property type="component" value="Unassembled WGS sequence"/>
</dbReference>
<keyword evidence="4" id="KW-1185">Reference proteome</keyword>
<evidence type="ECO:0000313" key="4">
    <source>
        <dbReference type="Proteomes" id="UP000723463"/>
    </source>
</evidence>
<feature type="region of interest" description="Disordered" evidence="1">
    <location>
        <begin position="121"/>
        <end position="156"/>
    </location>
</feature>
<reference evidence="3" key="1">
    <citation type="journal article" date="2020" name="Fungal Divers.">
        <title>Resolving the Mortierellaceae phylogeny through synthesis of multi-gene phylogenetics and phylogenomics.</title>
        <authorList>
            <person name="Vandepol N."/>
            <person name="Liber J."/>
            <person name="Desiro A."/>
            <person name="Na H."/>
            <person name="Kennedy M."/>
            <person name="Barry K."/>
            <person name="Grigoriev I.V."/>
            <person name="Miller A.N."/>
            <person name="O'Donnell K."/>
            <person name="Stajich J.E."/>
            <person name="Bonito G."/>
        </authorList>
    </citation>
    <scope>NUCLEOTIDE SEQUENCE</scope>
    <source>
        <strain evidence="3">NRRL 2591</strain>
    </source>
</reference>
<organism evidence="3 4">
    <name type="scientific">Mortierella hygrophila</name>
    <dbReference type="NCBI Taxonomy" id="979708"/>
    <lineage>
        <taxon>Eukaryota</taxon>
        <taxon>Fungi</taxon>
        <taxon>Fungi incertae sedis</taxon>
        <taxon>Mucoromycota</taxon>
        <taxon>Mortierellomycotina</taxon>
        <taxon>Mortierellomycetes</taxon>
        <taxon>Mortierellales</taxon>
        <taxon>Mortierellaceae</taxon>
        <taxon>Mortierella</taxon>
    </lineage>
</organism>
<feature type="compositionally biased region" description="Low complexity" evidence="1">
    <location>
        <begin position="662"/>
        <end position="671"/>
    </location>
</feature>
<feature type="region of interest" description="Disordered" evidence="1">
    <location>
        <begin position="1"/>
        <end position="51"/>
    </location>
</feature>
<feature type="compositionally biased region" description="Low complexity" evidence="1">
    <location>
        <begin position="763"/>
        <end position="785"/>
    </location>
</feature>
<keyword evidence="2" id="KW-1133">Transmembrane helix</keyword>
<sequence length="785" mass="82861">MSTSNGGASTGTDASTTIPGSIFPDDIPSTPSPSDNTDYIPSPISSVSNNNGGGAPTQIEVNSTTQIVLITLGIAVGVLFLLGVAAAYYISHKNKRACLKKEEEDAAAAAAAAGTAVSKGGDLEKGGGNVGAVREGSGRGGGEKEEVEEEWEEGVGEEDLTTLTMPVVIGRDLKDKGTFSSEGFLLDNNGHTANGNRYYSASEDESAGFGLSRGSTPGPPEALGNHNNINDSPRTATGVSALVARSQNTRNSFIDVAQVYAHRQSLFHPVDPAMAMQQRSSMVMVDNSGPGMYQQPQGEYPVTYQQQQQQQFSQYEGDGYLGETAGSSSDGGQWVPSTPTENNSLLLDPFKTNNNSMASLNQMQEQGPTQPPQPPTQPTAVPAMMMRTVSPPPVAQQQQPPLVISYQPPLKPSDPSRITSRRGSAVYHQGIVPDRRSVAAWPTDPTSGSGADGENSWHRKRASVVIPEGTIPVRLWKEDAAAMATTGTPSDDMQPPRSPLTSGPIPRIGVVSDEGGFSGEGNIGYRPSVRNGAAVFEGSMPRKPTSRSTSRSRLDDSSIDALAVSEAPTIPARTTTHLATYRRKWATGQIAVDSDINTAQGDNGETEHVVVSLPSPRGCLLENEYPRHQAIGSVDSYNQQQSDQAGYEFGMRPRPTVLTHQRGGSTTTKGSSIGGGGRRSTELMTASSGTTGGARFTYLDDYREQKQQKKLQQQQEQQQQGGRGEGGGGGGEGGSGDSAIKGVRRRSAQFLQNALKRASLYQNNPSESPSSSSPVVETSLNSAAK</sequence>
<feature type="compositionally biased region" description="Basic and acidic residues" evidence="1">
    <location>
        <begin position="698"/>
        <end position="707"/>
    </location>
</feature>
<feature type="transmembrane region" description="Helical" evidence="2">
    <location>
        <begin position="67"/>
        <end position="90"/>
    </location>
</feature>
<accession>A0A9P6K6B0</accession>
<name>A0A9P6K6B0_9FUNG</name>
<comment type="caution">
    <text evidence="3">The sequence shown here is derived from an EMBL/GenBank/DDBJ whole genome shotgun (WGS) entry which is preliminary data.</text>
</comment>
<dbReference type="AlphaFoldDB" id="A0A9P6K6B0"/>
<feature type="compositionally biased region" description="Gly residues" evidence="1">
    <location>
        <begin position="721"/>
        <end position="736"/>
    </location>
</feature>
<evidence type="ECO:0000256" key="1">
    <source>
        <dbReference type="SAM" id="MobiDB-lite"/>
    </source>
</evidence>
<dbReference type="EMBL" id="JAAAXW010000030">
    <property type="protein sequence ID" value="KAF9548430.1"/>
    <property type="molecule type" value="Genomic_DNA"/>
</dbReference>